<dbReference type="Gene3D" id="3.40.50.300">
    <property type="entry name" value="P-loop containing nucleotide triphosphate hydrolases"/>
    <property type="match status" value="1"/>
</dbReference>
<dbReference type="PROSITE" id="PS00211">
    <property type="entry name" value="ABC_TRANSPORTER_1"/>
    <property type="match status" value="1"/>
</dbReference>
<dbReference type="Pfam" id="PF00005">
    <property type="entry name" value="ABC_tran"/>
    <property type="match status" value="1"/>
</dbReference>
<evidence type="ECO:0000256" key="2">
    <source>
        <dbReference type="ARBA" id="ARBA00022741"/>
    </source>
</evidence>
<evidence type="ECO:0000256" key="1">
    <source>
        <dbReference type="ARBA" id="ARBA00022448"/>
    </source>
</evidence>
<dbReference type="RefSeq" id="WP_268751834.1">
    <property type="nucleotide sequence ID" value="NZ_JAPRFQ010000001.1"/>
</dbReference>
<dbReference type="GO" id="GO:0016887">
    <property type="term" value="F:ATP hydrolysis activity"/>
    <property type="evidence" value="ECO:0007669"/>
    <property type="project" value="InterPro"/>
</dbReference>
<evidence type="ECO:0000313" key="5">
    <source>
        <dbReference type="EMBL" id="MCZ0725516.1"/>
    </source>
</evidence>
<dbReference type="PANTHER" id="PTHR42939">
    <property type="entry name" value="ABC TRANSPORTER ATP-BINDING PROTEIN ALBC-RELATED"/>
    <property type="match status" value="1"/>
</dbReference>
<dbReference type="EMBL" id="JAPRFR010000001">
    <property type="protein sequence ID" value="MCZ0725516.1"/>
    <property type="molecule type" value="Genomic_DNA"/>
</dbReference>
<gene>
    <name evidence="5" type="ORF">OW157_02905</name>
</gene>
<name>A0A9X3JF42_9LACT</name>
<evidence type="ECO:0000313" key="6">
    <source>
        <dbReference type="Proteomes" id="UP001146670"/>
    </source>
</evidence>
<feature type="domain" description="ABC transporter" evidence="4">
    <location>
        <begin position="2"/>
        <end position="232"/>
    </location>
</feature>
<keyword evidence="1" id="KW-0813">Transport</keyword>
<comment type="caution">
    <text evidence="5">The sequence shown here is derived from an EMBL/GenBank/DDBJ whole genome shotgun (WGS) entry which is preliminary data.</text>
</comment>
<dbReference type="SMART" id="SM00382">
    <property type="entry name" value="AAA"/>
    <property type="match status" value="1"/>
</dbReference>
<evidence type="ECO:0000259" key="4">
    <source>
        <dbReference type="PROSITE" id="PS50893"/>
    </source>
</evidence>
<reference evidence="5" key="1">
    <citation type="submission" date="2022-12" db="EMBL/GenBank/DDBJ databases">
        <title>Description and comparative metabolic analysis of Aerococcus sp. nov., isolated from the feces of a pig.</title>
        <authorList>
            <person name="Chang Y.-H."/>
        </authorList>
    </citation>
    <scope>NUCLEOTIDE SEQUENCE</scope>
    <source>
        <strain evidence="5">YH-aer222</strain>
    </source>
</reference>
<evidence type="ECO:0000256" key="3">
    <source>
        <dbReference type="ARBA" id="ARBA00022840"/>
    </source>
</evidence>
<dbReference type="InterPro" id="IPR003593">
    <property type="entry name" value="AAA+_ATPase"/>
</dbReference>
<dbReference type="InterPro" id="IPR017871">
    <property type="entry name" value="ABC_transporter-like_CS"/>
</dbReference>
<dbReference type="PROSITE" id="PS50893">
    <property type="entry name" value="ABC_TRANSPORTER_2"/>
    <property type="match status" value="1"/>
</dbReference>
<dbReference type="InterPro" id="IPR051782">
    <property type="entry name" value="ABC_Transporter_VariousFunc"/>
</dbReference>
<dbReference type="PANTHER" id="PTHR42939:SF1">
    <property type="entry name" value="ABC TRANSPORTER ATP-BINDING PROTEIN ALBC-RELATED"/>
    <property type="match status" value="1"/>
</dbReference>
<dbReference type="AlphaFoldDB" id="A0A9X3JF42"/>
<dbReference type="InterPro" id="IPR027417">
    <property type="entry name" value="P-loop_NTPase"/>
</dbReference>
<keyword evidence="3 5" id="KW-0067">ATP-binding</keyword>
<keyword evidence="2" id="KW-0547">Nucleotide-binding</keyword>
<dbReference type="CDD" id="cd03230">
    <property type="entry name" value="ABC_DR_subfamily_A"/>
    <property type="match status" value="1"/>
</dbReference>
<proteinExistence type="predicted"/>
<protein>
    <submittedName>
        <fullName evidence="5">ABC transporter ATP-binding protein</fullName>
    </submittedName>
</protein>
<accession>A0A9X3JF42</accession>
<dbReference type="SUPFAM" id="SSF52540">
    <property type="entry name" value="P-loop containing nucleoside triphosphate hydrolases"/>
    <property type="match status" value="1"/>
</dbReference>
<sequence length="254" mass="28384">MIEFKEVSKKYDTTLAMDRVSLTIADGEVFGLIGHNGAGKSTTIKNLVSIIEPSQGEIQVDGKTLTKDDLETKAKIAYVPDSPNMFLNLAAGEYWELMRVAYGISVQDAQAKIEEFTYLFALEGKQNHLIKSFSHGMRQKVFLIGALLVNPKIWVMDEPMTGLDPQAIFDLKQRITDHAQAGNIVLFSSHDLNTAEELCDHIVILRQGQVKYDGTVEQLKRDHDNASLEKIYLDMIKQYDQADTQTATSEAGDQ</sequence>
<organism evidence="5 6">
    <name type="scientific">Aerococcus kribbianus</name>
    <dbReference type="NCBI Taxonomy" id="2999064"/>
    <lineage>
        <taxon>Bacteria</taxon>
        <taxon>Bacillati</taxon>
        <taxon>Bacillota</taxon>
        <taxon>Bacilli</taxon>
        <taxon>Lactobacillales</taxon>
        <taxon>Aerococcaceae</taxon>
        <taxon>Aerococcus</taxon>
    </lineage>
</organism>
<keyword evidence="6" id="KW-1185">Reference proteome</keyword>
<dbReference type="GO" id="GO:0005524">
    <property type="term" value="F:ATP binding"/>
    <property type="evidence" value="ECO:0007669"/>
    <property type="project" value="UniProtKB-KW"/>
</dbReference>
<dbReference type="InterPro" id="IPR003439">
    <property type="entry name" value="ABC_transporter-like_ATP-bd"/>
</dbReference>
<dbReference type="Proteomes" id="UP001146670">
    <property type="component" value="Unassembled WGS sequence"/>
</dbReference>